<evidence type="ECO:0000313" key="2">
    <source>
        <dbReference type="EMBL" id="SVA99314.1"/>
    </source>
</evidence>
<accession>A0A382AD92</accession>
<organism evidence="2">
    <name type="scientific">marine metagenome</name>
    <dbReference type="NCBI Taxonomy" id="408172"/>
    <lineage>
        <taxon>unclassified sequences</taxon>
        <taxon>metagenomes</taxon>
        <taxon>ecological metagenomes</taxon>
    </lineage>
</organism>
<evidence type="ECO:0000256" key="1">
    <source>
        <dbReference type="SAM" id="MobiDB-lite"/>
    </source>
</evidence>
<proteinExistence type="predicted"/>
<gene>
    <name evidence="2" type="ORF">METZ01_LOCUS152168</name>
</gene>
<dbReference type="EMBL" id="UINC01024847">
    <property type="protein sequence ID" value="SVA99314.1"/>
    <property type="molecule type" value="Genomic_DNA"/>
</dbReference>
<reference evidence="2" key="1">
    <citation type="submission" date="2018-05" db="EMBL/GenBank/DDBJ databases">
        <authorList>
            <person name="Lanie J.A."/>
            <person name="Ng W.-L."/>
            <person name="Kazmierczak K.M."/>
            <person name="Andrzejewski T.M."/>
            <person name="Davidsen T.M."/>
            <person name="Wayne K.J."/>
            <person name="Tettelin H."/>
            <person name="Glass J.I."/>
            <person name="Rusch D."/>
            <person name="Podicherti R."/>
            <person name="Tsui H.-C.T."/>
            <person name="Winkler M.E."/>
        </authorList>
    </citation>
    <scope>NUCLEOTIDE SEQUENCE</scope>
</reference>
<feature type="region of interest" description="Disordered" evidence="1">
    <location>
        <begin position="1"/>
        <end position="26"/>
    </location>
</feature>
<dbReference type="AlphaFoldDB" id="A0A382AD92"/>
<protein>
    <recommendedName>
        <fullName evidence="3">DUF4399 domain-containing protein</fullName>
    </recommendedName>
</protein>
<name>A0A382AD92_9ZZZZ</name>
<sequence length="229" mass="23690">MAYEHGEDKGPMGEEAHGDGSHDHGALIDLSSLTEAPTVSVTAVADGAGGAILEFAVTGLELVSADPPAGHRPGQGHLHVAVDGNVVAMTAETRYPVTGLRNGHHEVAVTLSANDHRNYGLHGEAIGATTTIMVTGGDDLVTPDLSFLVEVADGTVVGGVPRFEVSVGDLVRVTVTSDVGDEVHLHVYDLVVMVDASTPAVLDLEATVPGVFEAELHHAGFRVFELLVS</sequence>
<evidence type="ECO:0008006" key="3">
    <source>
        <dbReference type="Google" id="ProtNLM"/>
    </source>
</evidence>